<dbReference type="PaxDb" id="411470-RUMGNA_00958"/>
<feature type="transmembrane region" description="Helical" evidence="7">
    <location>
        <begin position="275"/>
        <end position="295"/>
    </location>
</feature>
<feature type="transmembrane region" description="Helical" evidence="7">
    <location>
        <begin position="153"/>
        <end position="173"/>
    </location>
</feature>
<feature type="transmembrane region" description="Helical" evidence="7">
    <location>
        <begin position="24"/>
        <end position="43"/>
    </location>
</feature>
<feature type="domain" description="Major facilitator superfamily (MFS) profile" evidence="8">
    <location>
        <begin position="30"/>
        <end position="416"/>
    </location>
</feature>
<reference evidence="9 10" key="1">
    <citation type="submission" date="2007-04" db="EMBL/GenBank/DDBJ databases">
        <authorList>
            <person name="Fulton L."/>
            <person name="Clifton S."/>
            <person name="Fulton B."/>
            <person name="Xu J."/>
            <person name="Minx P."/>
            <person name="Pepin K.H."/>
            <person name="Johnson M."/>
            <person name="Thiruvilangam P."/>
            <person name="Bhonagiri V."/>
            <person name="Nash W.E."/>
            <person name="Mardis E.R."/>
            <person name="Wilson R.K."/>
        </authorList>
    </citation>
    <scope>NUCLEOTIDE SEQUENCE [LARGE SCALE GENOMIC DNA]</scope>
    <source>
        <strain evidence="9 10">ATCC 29149</strain>
    </source>
</reference>
<dbReference type="InterPro" id="IPR036259">
    <property type="entry name" value="MFS_trans_sf"/>
</dbReference>
<protein>
    <submittedName>
        <fullName evidence="9">Transporter, major facilitator family protein</fullName>
    </submittedName>
</protein>
<dbReference type="AlphaFoldDB" id="A7B082"/>
<evidence type="ECO:0000313" key="9">
    <source>
        <dbReference type="EMBL" id="EDN78548.1"/>
    </source>
</evidence>
<accession>A7B082</accession>
<organism evidence="9 10">
    <name type="scientific">Mediterraneibacter gnavus (strain ATCC 29149 / DSM 114966 / JCM 6515 / VPI C7-9)</name>
    <name type="common">Ruminococcus gnavus</name>
    <dbReference type="NCBI Taxonomy" id="411470"/>
    <lineage>
        <taxon>Bacteria</taxon>
        <taxon>Bacillati</taxon>
        <taxon>Bacillota</taxon>
        <taxon>Clostridia</taxon>
        <taxon>Lachnospirales</taxon>
        <taxon>Lachnospiraceae</taxon>
        <taxon>Mediterraneibacter</taxon>
    </lineage>
</organism>
<dbReference type="PROSITE" id="PS50850">
    <property type="entry name" value="MFS"/>
    <property type="match status" value="1"/>
</dbReference>
<dbReference type="Proteomes" id="UP000004410">
    <property type="component" value="Unassembled WGS sequence"/>
</dbReference>
<evidence type="ECO:0000256" key="6">
    <source>
        <dbReference type="ARBA" id="ARBA00023136"/>
    </source>
</evidence>
<dbReference type="PANTHER" id="PTHR23514:SF3">
    <property type="entry name" value="BYPASS OF STOP CODON PROTEIN 6"/>
    <property type="match status" value="1"/>
</dbReference>
<evidence type="ECO:0000259" key="8">
    <source>
        <dbReference type="PROSITE" id="PS50850"/>
    </source>
</evidence>
<feature type="transmembrane region" description="Helical" evidence="7">
    <location>
        <begin position="63"/>
        <end position="84"/>
    </location>
</feature>
<comment type="caution">
    <text evidence="9">The sequence shown here is derived from an EMBL/GenBank/DDBJ whole genome shotgun (WGS) entry which is preliminary data.</text>
</comment>
<dbReference type="Gene3D" id="1.20.1250.20">
    <property type="entry name" value="MFS general substrate transporter like domains"/>
    <property type="match status" value="1"/>
</dbReference>
<keyword evidence="6 7" id="KW-0472">Membrane</keyword>
<evidence type="ECO:0000256" key="7">
    <source>
        <dbReference type="SAM" id="Phobius"/>
    </source>
</evidence>
<keyword evidence="5 7" id="KW-1133">Transmembrane helix</keyword>
<evidence type="ECO:0000256" key="4">
    <source>
        <dbReference type="ARBA" id="ARBA00022692"/>
    </source>
</evidence>
<evidence type="ECO:0000313" key="10">
    <source>
        <dbReference type="Proteomes" id="UP000004410"/>
    </source>
</evidence>
<dbReference type="GO" id="GO:0022857">
    <property type="term" value="F:transmembrane transporter activity"/>
    <property type="evidence" value="ECO:0007669"/>
    <property type="project" value="InterPro"/>
</dbReference>
<feature type="transmembrane region" description="Helical" evidence="7">
    <location>
        <begin position="91"/>
        <end position="111"/>
    </location>
</feature>
<evidence type="ECO:0000256" key="3">
    <source>
        <dbReference type="ARBA" id="ARBA00022448"/>
    </source>
</evidence>
<reference evidence="9 10" key="2">
    <citation type="submission" date="2007-06" db="EMBL/GenBank/DDBJ databases">
        <title>Draft genome sequence of Ruminococcus gnavus (ATCC 29149).</title>
        <authorList>
            <person name="Sudarsanam P."/>
            <person name="Ley R."/>
            <person name="Guruge J."/>
            <person name="Turnbaugh P.J."/>
            <person name="Mahowald M."/>
            <person name="Liep D."/>
            <person name="Gordon J."/>
        </authorList>
    </citation>
    <scope>NUCLEOTIDE SEQUENCE [LARGE SCALE GENOMIC DNA]</scope>
    <source>
        <strain evidence="9 10">ATCC 29149</strain>
    </source>
</reference>
<dbReference type="PANTHER" id="PTHR23514">
    <property type="entry name" value="BYPASS OF STOP CODON PROTEIN 6"/>
    <property type="match status" value="1"/>
</dbReference>
<dbReference type="EMBL" id="AAYG02000009">
    <property type="protein sequence ID" value="EDN78548.1"/>
    <property type="molecule type" value="Genomic_DNA"/>
</dbReference>
<dbReference type="InterPro" id="IPR011701">
    <property type="entry name" value="MFS"/>
</dbReference>
<feature type="transmembrane region" description="Helical" evidence="7">
    <location>
        <begin position="239"/>
        <end position="263"/>
    </location>
</feature>
<gene>
    <name evidence="9" type="ORF">RUMGNA_00958</name>
</gene>
<feature type="transmembrane region" description="Helical" evidence="7">
    <location>
        <begin position="389"/>
        <end position="406"/>
    </location>
</feature>
<evidence type="ECO:0000256" key="5">
    <source>
        <dbReference type="ARBA" id="ARBA00022989"/>
    </source>
</evidence>
<dbReference type="InterPro" id="IPR051788">
    <property type="entry name" value="MFS_Transporter"/>
</dbReference>
<feature type="transmembrane region" description="Helical" evidence="7">
    <location>
        <begin position="185"/>
        <end position="204"/>
    </location>
</feature>
<keyword evidence="3" id="KW-0813">Transport</keyword>
<evidence type="ECO:0000256" key="1">
    <source>
        <dbReference type="ARBA" id="ARBA00004651"/>
    </source>
</evidence>
<feature type="transmembrane region" description="Helical" evidence="7">
    <location>
        <begin position="117"/>
        <end position="141"/>
    </location>
</feature>
<dbReference type="Pfam" id="PF07690">
    <property type="entry name" value="MFS_1"/>
    <property type="match status" value="1"/>
</dbReference>
<feature type="transmembrane region" description="Helical" evidence="7">
    <location>
        <begin position="302"/>
        <end position="321"/>
    </location>
</feature>
<dbReference type="SUPFAM" id="SSF103473">
    <property type="entry name" value="MFS general substrate transporter"/>
    <property type="match status" value="1"/>
</dbReference>
<evidence type="ECO:0000256" key="2">
    <source>
        <dbReference type="ARBA" id="ARBA00008335"/>
    </source>
</evidence>
<name>A7B082_MEDG7</name>
<keyword evidence="4 7" id="KW-0812">Transmembrane</keyword>
<proteinExistence type="inferred from homology"/>
<sequence length="418" mass="45744">MSEIKLYQACYVDIITQEHSSRRLYMFQLLLAVIYLAFISLGLPDSLLGSAWPTMYREFSVPVSYAGGISMIIAVGTIISSLLSDRLTKRFGAGKITAVSVFMTAAALFGFSTSHTFIALCLWAVPYGLGAGCVDAALNNYVALHYTSRHMSWLHCMWGVGASLGPYIMGYALSNGHSWNMGYRYISILQILLTAVLLFSLPLWKKPTVPTKSSHTAASYHEQALSLSQIVRISGAKEIMITFFCYCALEQTTGLWGSSYLVLHWGLTSETAAGFASLFFIGITAGRALSGFLTLKLNDTQMIRLGQCVILSGIILLLLPIGEVTALLGLLFIGLGCAPVYPCIIHSTPEHFGAHRSQAMIGVQMASAYIGTCLMPPVFGWIVNTISPALFPVYLLFILVLMFVMHEKILKQTQKKQP</sequence>
<comment type="similarity">
    <text evidence="2">Belongs to the major facilitator superfamily.</text>
</comment>
<dbReference type="eggNOG" id="COG0738">
    <property type="taxonomic scope" value="Bacteria"/>
</dbReference>
<comment type="subcellular location">
    <subcellularLocation>
        <location evidence="1">Cell membrane</location>
        <topology evidence="1">Multi-pass membrane protein</topology>
    </subcellularLocation>
</comment>
<dbReference type="InterPro" id="IPR020846">
    <property type="entry name" value="MFS_dom"/>
</dbReference>
<dbReference type="GO" id="GO:0005886">
    <property type="term" value="C:plasma membrane"/>
    <property type="evidence" value="ECO:0007669"/>
    <property type="project" value="UniProtKB-SubCell"/>
</dbReference>